<dbReference type="FunFam" id="3.30.450.20:FF:000099">
    <property type="entry name" value="Sensory box sensor histidine kinase"/>
    <property type="match status" value="1"/>
</dbReference>
<dbReference type="SUPFAM" id="SSF55874">
    <property type="entry name" value="ATPase domain of HSP90 chaperone/DNA topoisomerase II/histidine kinase"/>
    <property type="match status" value="1"/>
</dbReference>
<dbReference type="PROSITE" id="PS50112">
    <property type="entry name" value="PAS"/>
    <property type="match status" value="1"/>
</dbReference>
<dbReference type="EMBL" id="WHPF01000005">
    <property type="protein sequence ID" value="NNV55432.1"/>
    <property type="molecule type" value="Genomic_DNA"/>
</dbReference>
<evidence type="ECO:0000259" key="7">
    <source>
        <dbReference type="PROSITE" id="PS50112"/>
    </source>
</evidence>
<evidence type="ECO:0000256" key="5">
    <source>
        <dbReference type="ARBA" id="ARBA00022777"/>
    </source>
</evidence>
<dbReference type="InterPro" id="IPR004358">
    <property type="entry name" value="Sig_transdc_His_kin-like_C"/>
</dbReference>
<dbReference type="SUPFAM" id="SSF47384">
    <property type="entry name" value="Homodimeric domain of signal transducing histidine kinase"/>
    <property type="match status" value="1"/>
</dbReference>
<dbReference type="Pfam" id="PF08447">
    <property type="entry name" value="PAS_3"/>
    <property type="match status" value="1"/>
</dbReference>
<accession>A0A8J8FF35</accession>
<evidence type="ECO:0000259" key="6">
    <source>
        <dbReference type="PROSITE" id="PS50109"/>
    </source>
</evidence>
<proteinExistence type="predicted"/>
<name>A0A8J8FF35_9BACT</name>
<dbReference type="PROSITE" id="PS50109">
    <property type="entry name" value="HIS_KIN"/>
    <property type="match status" value="1"/>
</dbReference>
<dbReference type="Proteomes" id="UP000598971">
    <property type="component" value="Unassembled WGS sequence"/>
</dbReference>
<comment type="caution">
    <text evidence="9">The sequence shown here is derived from an EMBL/GenBank/DDBJ whole genome shotgun (WGS) entry which is preliminary data.</text>
</comment>
<feature type="domain" description="PAC" evidence="8">
    <location>
        <begin position="105"/>
        <end position="157"/>
    </location>
</feature>
<dbReference type="Pfam" id="PF00512">
    <property type="entry name" value="HisKA"/>
    <property type="match status" value="1"/>
</dbReference>
<keyword evidence="5" id="KW-0418">Kinase</keyword>
<organism evidence="9 10">
    <name type="scientific">Limnovirga soli</name>
    <dbReference type="NCBI Taxonomy" id="2656915"/>
    <lineage>
        <taxon>Bacteria</taxon>
        <taxon>Pseudomonadati</taxon>
        <taxon>Bacteroidota</taxon>
        <taxon>Chitinophagia</taxon>
        <taxon>Chitinophagales</taxon>
        <taxon>Chitinophagaceae</taxon>
        <taxon>Limnovirga</taxon>
    </lineage>
</organism>
<protein>
    <recommendedName>
        <fullName evidence="2">histidine kinase</fullName>
        <ecNumber evidence="2">2.7.13.3</ecNumber>
    </recommendedName>
</protein>
<dbReference type="PANTHER" id="PTHR43304:SF1">
    <property type="entry name" value="PAC DOMAIN-CONTAINING PROTEIN"/>
    <property type="match status" value="1"/>
</dbReference>
<dbReference type="SMART" id="SM00091">
    <property type="entry name" value="PAS"/>
    <property type="match status" value="1"/>
</dbReference>
<keyword evidence="3" id="KW-0597">Phosphoprotein</keyword>
<dbReference type="FunFam" id="3.30.565.10:FF:000006">
    <property type="entry name" value="Sensor histidine kinase WalK"/>
    <property type="match status" value="1"/>
</dbReference>
<dbReference type="InterPro" id="IPR005467">
    <property type="entry name" value="His_kinase_dom"/>
</dbReference>
<dbReference type="InterPro" id="IPR001610">
    <property type="entry name" value="PAC"/>
</dbReference>
<dbReference type="InterPro" id="IPR035965">
    <property type="entry name" value="PAS-like_dom_sf"/>
</dbReference>
<dbReference type="Pfam" id="PF02518">
    <property type="entry name" value="HATPase_c"/>
    <property type="match status" value="1"/>
</dbReference>
<dbReference type="SMART" id="SM00387">
    <property type="entry name" value="HATPase_c"/>
    <property type="match status" value="1"/>
</dbReference>
<evidence type="ECO:0000313" key="9">
    <source>
        <dbReference type="EMBL" id="NNV55432.1"/>
    </source>
</evidence>
<gene>
    <name evidence="9" type="ORF">GD597_08180</name>
</gene>
<evidence type="ECO:0000256" key="3">
    <source>
        <dbReference type="ARBA" id="ARBA00022553"/>
    </source>
</evidence>
<evidence type="ECO:0000256" key="1">
    <source>
        <dbReference type="ARBA" id="ARBA00000085"/>
    </source>
</evidence>
<dbReference type="InterPro" id="IPR052162">
    <property type="entry name" value="Sensor_kinase/Photoreceptor"/>
</dbReference>
<dbReference type="GO" id="GO:0000155">
    <property type="term" value="F:phosphorelay sensor kinase activity"/>
    <property type="evidence" value="ECO:0007669"/>
    <property type="project" value="InterPro"/>
</dbReference>
<dbReference type="Gene3D" id="3.30.450.20">
    <property type="entry name" value="PAS domain"/>
    <property type="match status" value="1"/>
</dbReference>
<evidence type="ECO:0000313" key="10">
    <source>
        <dbReference type="Proteomes" id="UP000598971"/>
    </source>
</evidence>
<dbReference type="CDD" id="cd00130">
    <property type="entry name" value="PAS"/>
    <property type="match status" value="1"/>
</dbReference>
<dbReference type="Gene3D" id="3.30.565.10">
    <property type="entry name" value="Histidine kinase-like ATPase, C-terminal domain"/>
    <property type="match status" value="1"/>
</dbReference>
<dbReference type="NCBIfam" id="TIGR00229">
    <property type="entry name" value="sensory_box"/>
    <property type="match status" value="1"/>
</dbReference>
<dbReference type="InterPro" id="IPR000700">
    <property type="entry name" value="PAS-assoc_C"/>
</dbReference>
<comment type="catalytic activity">
    <reaction evidence="1">
        <text>ATP + protein L-histidine = ADP + protein N-phospho-L-histidine.</text>
        <dbReference type="EC" id="2.7.13.3"/>
    </reaction>
</comment>
<dbReference type="EC" id="2.7.13.3" evidence="2"/>
<keyword evidence="4" id="KW-0808">Transferase</keyword>
<dbReference type="CDD" id="cd00082">
    <property type="entry name" value="HisKA"/>
    <property type="match status" value="1"/>
</dbReference>
<dbReference type="SUPFAM" id="SSF55785">
    <property type="entry name" value="PYP-like sensor domain (PAS domain)"/>
    <property type="match status" value="1"/>
</dbReference>
<reference evidence="9" key="1">
    <citation type="submission" date="2019-10" db="EMBL/GenBank/DDBJ databases">
        <title>Draft genome sequence of Panacibacter sp. KCS-6.</title>
        <authorList>
            <person name="Yim K.J."/>
        </authorList>
    </citation>
    <scope>NUCLEOTIDE SEQUENCE</scope>
    <source>
        <strain evidence="9">KCS-6</strain>
    </source>
</reference>
<evidence type="ECO:0000256" key="4">
    <source>
        <dbReference type="ARBA" id="ARBA00022679"/>
    </source>
</evidence>
<feature type="domain" description="PAS" evidence="7">
    <location>
        <begin position="32"/>
        <end position="102"/>
    </location>
</feature>
<keyword evidence="10" id="KW-1185">Reference proteome</keyword>
<dbReference type="PRINTS" id="PR00344">
    <property type="entry name" value="BCTRLSENSOR"/>
</dbReference>
<dbReference type="InterPro" id="IPR013655">
    <property type="entry name" value="PAS_fold_3"/>
</dbReference>
<dbReference type="PROSITE" id="PS50113">
    <property type="entry name" value="PAC"/>
    <property type="match status" value="1"/>
</dbReference>
<dbReference type="InterPro" id="IPR003594">
    <property type="entry name" value="HATPase_dom"/>
</dbReference>
<dbReference type="CDD" id="cd00075">
    <property type="entry name" value="HATPase"/>
    <property type="match status" value="1"/>
</dbReference>
<dbReference type="PANTHER" id="PTHR43304">
    <property type="entry name" value="PHYTOCHROME-LIKE PROTEIN CPH1"/>
    <property type="match status" value="1"/>
</dbReference>
<dbReference type="InterPro" id="IPR000014">
    <property type="entry name" value="PAS"/>
</dbReference>
<sequence length="394" mass="45309">MSTDYTILRERIIALEAENAAMKLQQIEITQAKELYLKIFEEFPALIWRARLDKLCDYFNKTWLEFTGRTMEQEFGNGWAEGVHPDDFDACLHTYSNAFDNREAFVMEYRMKNKFGDYRWIRDFGRPFYDVDNSFIGYIGSCYDITEIKDNELALKELNNTKDKFLSIIAHDLKNPFNNMLGFAKLLNENYTKYSARELEAITSQLYSSAKQTYSLLENLLDWARTQSNTIPFNPEPLDFETIYPEILETVALSAAAKQIEINCHNQEVKTIYADSNMFATILRNLISNAIKFTHQNGSIHIYVTKTEANIVFHIADDGVGMDQEHIDNLFNPGEKKSTKGTKGEKGTGLGLILCKEFIEKHGGKIWVNSTKEKGSDFYFSLPASNITDSVYII</sequence>
<dbReference type="InterPro" id="IPR036097">
    <property type="entry name" value="HisK_dim/P_sf"/>
</dbReference>
<dbReference type="Gene3D" id="1.10.287.130">
    <property type="match status" value="1"/>
</dbReference>
<dbReference type="SMART" id="SM00388">
    <property type="entry name" value="HisKA"/>
    <property type="match status" value="1"/>
</dbReference>
<feature type="domain" description="Histidine kinase" evidence="6">
    <location>
        <begin position="168"/>
        <end position="386"/>
    </location>
</feature>
<dbReference type="RefSeq" id="WP_171607360.1">
    <property type="nucleotide sequence ID" value="NZ_WHPF01000005.1"/>
</dbReference>
<dbReference type="InterPro" id="IPR036890">
    <property type="entry name" value="HATPase_C_sf"/>
</dbReference>
<dbReference type="SMART" id="SM00086">
    <property type="entry name" value="PAC"/>
    <property type="match status" value="1"/>
</dbReference>
<evidence type="ECO:0000256" key="2">
    <source>
        <dbReference type="ARBA" id="ARBA00012438"/>
    </source>
</evidence>
<dbReference type="InterPro" id="IPR003661">
    <property type="entry name" value="HisK_dim/P_dom"/>
</dbReference>
<dbReference type="AlphaFoldDB" id="A0A8J8FF35"/>
<evidence type="ECO:0000259" key="8">
    <source>
        <dbReference type="PROSITE" id="PS50113"/>
    </source>
</evidence>